<dbReference type="InterPro" id="IPR036291">
    <property type="entry name" value="NAD(P)-bd_dom_sf"/>
</dbReference>
<feature type="compositionally biased region" description="Basic and acidic residues" evidence="1">
    <location>
        <begin position="868"/>
        <end position="879"/>
    </location>
</feature>
<dbReference type="InterPro" id="IPR047499">
    <property type="entry name" value="DD_AK7"/>
</dbReference>
<feature type="compositionally biased region" description="Low complexity" evidence="1">
    <location>
        <begin position="1454"/>
        <end position="1463"/>
    </location>
</feature>
<feature type="compositionally biased region" description="Acidic residues" evidence="1">
    <location>
        <begin position="763"/>
        <end position="773"/>
    </location>
</feature>
<feature type="region of interest" description="Disordered" evidence="1">
    <location>
        <begin position="242"/>
        <end position="264"/>
    </location>
</feature>
<feature type="region of interest" description="Disordered" evidence="1">
    <location>
        <begin position="743"/>
        <end position="807"/>
    </location>
</feature>
<dbReference type="EMBL" id="JAFJZO010000027">
    <property type="protein sequence ID" value="KAG5501545.1"/>
    <property type="molecule type" value="Genomic_DNA"/>
</dbReference>
<keyword evidence="3" id="KW-1185">Reference proteome</keyword>
<dbReference type="Gene3D" id="3.40.50.720">
    <property type="entry name" value="NAD(P)-binding Rossmann-like Domain"/>
    <property type="match status" value="1"/>
</dbReference>
<comment type="caution">
    <text evidence="2">The sequence shown here is derived from an EMBL/GenBank/DDBJ whole genome shotgun (WGS) entry which is preliminary data.</text>
</comment>
<organism evidence="2 3">
    <name type="scientific">Porcisia hertigi</name>
    <dbReference type="NCBI Taxonomy" id="2761500"/>
    <lineage>
        <taxon>Eukaryota</taxon>
        <taxon>Discoba</taxon>
        <taxon>Euglenozoa</taxon>
        <taxon>Kinetoplastea</taxon>
        <taxon>Metakinetoplastina</taxon>
        <taxon>Trypanosomatida</taxon>
        <taxon>Trypanosomatidae</taxon>
        <taxon>Leishmaniinae</taxon>
        <taxon>Porcisia</taxon>
    </lineage>
</organism>
<proteinExistence type="predicted"/>
<accession>A0A836LAU1</accession>
<feature type="region of interest" description="Disordered" evidence="1">
    <location>
        <begin position="114"/>
        <end position="137"/>
    </location>
</feature>
<dbReference type="Gene3D" id="1.20.890.10">
    <property type="entry name" value="cAMP-dependent protein kinase regulatory subunit, dimerization-anchoring domain"/>
    <property type="match status" value="1"/>
</dbReference>
<feature type="compositionally biased region" description="Basic and acidic residues" evidence="1">
    <location>
        <begin position="616"/>
        <end position="639"/>
    </location>
</feature>
<protein>
    <submittedName>
        <fullName evidence="2">Uncharacterized protein</fullName>
    </submittedName>
</protein>
<dbReference type="GO" id="GO:0005737">
    <property type="term" value="C:cytoplasm"/>
    <property type="evidence" value="ECO:0007669"/>
    <property type="project" value="TreeGrafter"/>
</dbReference>
<dbReference type="InterPro" id="IPR007858">
    <property type="entry name" value="Dpy-30_motif"/>
</dbReference>
<dbReference type="RefSeq" id="XP_067756168.1">
    <property type="nucleotide sequence ID" value="XM_067899378.1"/>
</dbReference>
<dbReference type="InterPro" id="IPR051783">
    <property type="entry name" value="NAD(P)-dependent_oxidoreduct"/>
</dbReference>
<dbReference type="GeneID" id="94289455"/>
<feature type="compositionally biased region" description="Low complexity" evidence="1">
    <location>
        <begin position="785"/>
        <end position="796"/>
    </location>
</feature>
<feature type="region of interest" description="Disordered" evidence="1">
    <location>
        <begin position="1421"/>
        <end position="1463"/>
    </location>
</feature>
<evidence type="ECO:0000256" key="1">
    <source>
        <dbReference type="SAM" id="MobiDB-lite"/>
    </source>
</evidence>
<evidence type="ECO:0000313" key="2">
    <source>
        <dbReference type="EMBL" id="KAG5501545.1"/>
    </source>
</evidence>
<dbReference type="CDD" id="cd22967">
    <property type="entry name" value="DD_AK7"/>
    <property type="match status" value="1"/>
</dbReference>
<dbReference type="PANTHER" id="PTHR48079">
    <property type="entry name" value="PROTEIN YEEZ"/>
    <property type="match status" value="1"/>
</dbReference>
<dbReference type="Pfam" id="PF05186">
    <property type="entry name" value="Dpy-30"/>
    <property type="match status" value="1"/>
</dbReference>
<reference evidence="2 3" key="1">
    <citation type="submission" date="2021-02" db="EMBL/GenBank/DDBJ databases">
        <title>Porcisia hertigi Genome sequencing and assembly.</title>
        <authorList>
            <person name="Almutairi H."/>
            <person name="Gatherer D."/>
        </authorList>
    </citation>
    <scope>NUCLEOTIDE SEQUENCE [LARGE SCALE GENOMIC DNA]</scope>
    <source>
        <strain evidence="2 3">C119</strain>
    </source>
</reference>
<gene>
    <name evidence="2" type="ORF">JKF63_03374</name>
</gene>
<feature type="compositionally biased region" description="Acidic residues" evidence="1">
    <location>
        <begin position="917"/>
        <end position="937"/>
    </location>
</feature>
<dbReference type="GO" id="GO:0004029">
    <property type="term" value="F:aldehyde dehydrogenase (NAD+) activity"/>
    <property type="evidence" value="ECO:0007669"/>
    <property type="project" value="TreeGrafter"/>
</dbReference>
<dbReference type="SUPFAM" id="SSF51735">
    <property type="entry name" value="NAD(P)-binding Rossmann-fold domains"/>
    <property type="match status" value="1"/>
</dbReference>
<feature type="region of interest" description="Disordered" evidence="1">
    <location>
        <begin position="846"/>
        <end position="945"/>
    </location>
</feature>
<name>A0A836LAU1_9TRYP</name>
<sequence length="1557" mass="167851">MLFCVSSLVSQLLDQQLHTPRMKKVLVLNGDSYVGLHVVKAFYRSYEYEVEITRTSSDGKAAATAREALDATSSERLWSRMKDIWDTLETSSKATVSDPRVAFTSGSYAKGEKRVTSDADVTESPTSPPGAAGLSAEERNSLPADIRLCVSGIVPKHNDNTEEFRERLLANDVIIAVLQDDTYEAMCAIRILAGTHYDVEKTFVLVSSAVTWAYTLTSERARARATQRKEREEEREAFLEELLDAEDEEDDDGDGLGGGGAAALAEREARRASRRAELEQRLPFSLREPAPGEDEMEIRELVPDRVFTDDAYAQRVPHPRFQHWHSLEQLVKRSNTETLHTYVIFAGLPYGAGEGSDMLLGLLRSAWHHQALLQYGAGVNRIPMIHVQDLAAVLYKVGSAYDVLDERYMFAVDQGHTTQRQLLQAVQARLGGSVQPAVAVPPSGSTALAVDLVRLDQLELPPPTSAEDLFAAFGNEPCWGGGGTLLNALVLSDIEAETTTALTVHAEEEWVALDGFLAALDLTCAQFRAAHAEAFKPVRALITGPPLSGAGSVAALVAQRRRAPCVSRKSIVLDYKAHVADVRAALRGLLIRRLQRRRDRVQARLVRQAAQEKVAQRLAKEQQRRQEQEERQERGKDDDSGSSDGESVTQGTASEDGGASDEASLMSIFLRPATAKKDARNDDGEQSSEDDEEEEDEEDAAQQHHQRLLRPIKLVVNEAYIRGAADNDVDDDDEEGGIGIDEELEEGDADDGEEGNNWLEQLDAQDEEMQAELQDDRELLSPVSATAAATHGVATTPSSGMPRFAARRRGRTFARDVDQQELRCIAALRQEYLLGLKVLALKVSNEGRLPRPPPTPQESETSEGDDGYDGKGGHAGKGDESDEDSAEEGEEESEDGDEEEETSDRTADASREVKDGDAEEEEEEEEGTDGESPETGDDTNSLFAIDPSDDGSAYLDCALAFMFRWRLRQPDCRCQGYVLKNFPQTLAQAVLCFRTNENELEDGELRRQRALAPLLARANDHAGEDDGNEDEELPAPIDADFPLPDIAEMGEEELAALEWAHCCSRGPTPGRGTVGAGTGSDGENLWGVSMASAAGVDDAETVMAPVDESLFVDHVFEIQADPAALRVTMDALQTTLDVAESQMSPSTLLDGVASSAHGAAAIGSTESALAALHASLHAVPYDAQLQWYMDHHDTTAPPSKSLLAWLSAVTTTPALGVRSERVIVPPSTLDGFTDGGGFGDDAHTVRGASSDGTDAAIATMEGPPTTRTAQIHVMPAPLLNTEEVKESWCAEREQEARECARAKTAGVAKHTVESCACADECGSALVAAKLPVALMRLAPLYWSSAAAPHSPLLLNPVSSLSAHTPHPRDSGTMVRCTPASVPSLVALAEEVWARIAPAASTTAPARLEALLIPNSVTVAREETASPPAPDTALGSQAGVASLSGTPADEAPNGATDSTSDAAAAAAAAAEREAKFASAFEEEASQILRESVSLCRLQLVEGSADTATMLQLPAETYLMKYVIPNLTPAMTDVVRMRPNDPVSTLADILFDCHRRVTL</sequence>
<dbReference type="KEGG" id="phet:94289455"/>
<dbReference type="OrthoDB" id="10262413at2759"/>
<evidence type="ECO:0000313" key="3">
    <source>
        <dbReference type="Proteomes" id="UP000674318"/>
    </source>
</evidence>
<feature type="compositionally biased region" description="Acidic residues" evidence="1">
    <location>
        <begin position="684"/>
        <end position="700"/>
    </location>
</feature>
<feature type="compositionally biased region" description="Acidic residues" evidence="1">
    <location>
        <begin position="743"/>
        <end position="754"/>
    </location>
</feature>
<feature type="region of interest" description="Disordered" evidence="1">
    <location>
        <begin position="616"/>
        <end position="706"/>
    </location>
</feature>
<feature type="compositionally biased region" description="Acidic residues" evidence="1">
    <location>
        <begin position="880"/>
        <end position="902"/>
    </location>
</feature>
<feature type="compositionally biased region" description="Basic and acidic residues" evidence="1">
    <location>
        <begin position="903"/>
        <end position="916"/>
    </location>
</feature>
<dbReference type="PANTHER" id="PTHR48079:SF6">
    <property type="entry name" value="NAD(P)-BINDING DOMAIN-CONTAINING PROTEIN-RELATED"/>
    <property type="match status" value="1"/>
</dbReference>
<dbReference type="Proteomes" id="UP000674318">
    <property type="component" value="Unassembled WGS sequence"/>
</dbReference>
<feature type="compositionally biased region" description="Acidic residues" evidence="1">
    <location>
        <begin position="242"/>
        <end position="254"/>
    </location>
</feature>